<dbReference type="GO" id="GO:0005975">
    <property type="term" value="P:carbohydrate metabolic process"/>
    <property type="evidence" value="ECO:0007669"/>
    <property type="project" value="InterPro"/>
</dbReference>
<feature type="domain" description="GH29D-like beta-sandwich" evidence="10">
    <location>
        <begin position="545"/>
        <end position="600"/>
    </location>
</feature>
<dbReference type="GO" id="GO:0016020">
    <property type="term" value="C:membrane"/>
    <property type="evidence" value="ECO:0007669"/>
    <property type="project" value="TreeGrafter"/>
</dbReference>
<feature type="domain" description="Beta-hexosaminidase bacterial type N-terminal" evidence="9">
    <location>
        <begin position="30"/>
        <end position="153"/>
    </location>
</feature>
<evidence type="ECO:0000256" key="7">
    <source>
        <dbReference type="SAM" id="SignalP"/>
    </source>
</evidence>
<sequence length="755" mass="85506">MNTIKQAFAFSITLLFCIISNTTFAQDSLFIIPKPLQQIAKPGFYNYGPATEVFSSKSFLEAADLLHEHPYIRFNKVKTLRSGKKAPAKGIILIAAEKDDSLAKDAYRLEISTARIVITAHQPEAVLNGIATLRQLALTRKDGRQLPAVWIEDRPAFGYRGLMLDVSRHFFPIPFLKKYIDLMSLYKLNTFHWHLTDGAGWRLEIKKYPELTNKAAWRTDANWKYWWNNGRQYAEIGSPNAFGGYYTAEQAKDLIRYAAKRGITVIPEIEMPAHTEEVLAAYPHLSCYGLPYKNSEFCIGNEETFHFLQNVLDEVLEIFPSRYIHIGGDEADKSAWKKCPKCQKIIKDFDLKDEHGLQSYAVKRMETYLNSKGRKLIGWDEILEGGLAPDATVMSWRGEKGGIEAANSGHDVIMTPGSHLYFDAYQTNPTGQPEAIGGYLPLPKVYAYQPRSKEINSDKQKHVLGVQANLWTEYMPTTNQVEYMAFPRALALSEVAWTPEQNKNWNDFQLRLQKHYLLLQRLNVNYYAPSNELSILSKFNIAEQKAVVSISSEQFKPEIRYTVDGSNPVAGSALYTEAGIPLNTSAKVKAVIFKNKVPMGKIQELELDVHRAIGKKVIYNNKWSNSYPAQKEITLVNGQSGDLTYGDGQWQGFLGDFDVTIDMDLSSPLTQLKVRFMQLTGPGVYMPANVTVAVSEDGKEFKTIQCLENDVPYTDASLRFKTFVFDLKGNTARYLRITGKNEKKGFMFSDEVVVY</sequence>
<dbReference type="InterPro" id="IPR015882">
    <property type="entry name" value="HEX_bac_N"/>
</dbReference>
<evidence type="ECO:0000256" key="4">
    <source>
        <dbReference type="ARBA" id="ARBA00022801"/>
    </source>
</evidence>
<dbReference type="CDD" id="cd06563">
    <property type="entry name" value="GH20_chitobiase-like"/>
    <property type="match status" value="1"/>
</dbReference>
<dbReference type="SUPFAM" id="SSF49785">
    <property type="entry name" value="Galactose-binding domain-like"/>
    <property type="match status" value="1"/>
</dbReference>
<evidence type="ECO:0000256" key="3">
    <source>
        <dbReference type="ARBA" id="ARBA00012663"/>
    </source>
</evidence>
<dbReference type="GO" id="GO:0004563">
    <property type="term" value="F:beta-N-acetylhexosaminidase activity"/>
    <property type="evidence" value="ECO:0007669"/>
    <property type="project" value="UniProtKB-EC"/>
</dbReference>
<proteinExistence type="inferred from homology"/>
<dbReference type="InterPro" id="IPR059177">
    <property type="entry name" value="GH29D-like_dom"/>
</dbReference>
<keyword evidence="4" id="KW-0378">Hydrolase</keyword>
<dbReference type="Pfam" id="PF02838">
    <property type="entry name" value="Glyco_hydro_20b"/>
    <property type="match status" value="1"/>
</dbReference>
<accession>A0A1D7QMC6</accession>
<evidence type="ECO:0000256" key="6">
    <source>
        <dbReference type="PIRSR" id="PIRSR625705-1"/>
    </source>
</evidence>
<dbReference type="AlphaFoldDB" id="A0A1D7QMC6"/>
<reference evidence="11 12" key="1">
    <citation type="submission" date="2016-08" db="EMBL/GenBank/DDBJ databases">
        <authorList>
            <person name="Seilhamer J.J."/>
        </authorList>
    </citation>
    <scope>NUCLEOTIDE SEQUENCE [LARGE SCALE GENOMIC DNA]</scope>
    <source>
        <strain evidence="11 12">DX4</strain>
    </source>
</reference>
<dbReference type="InterPro" id="IPR029018">
    <property type="entry name" value="Hex-like_dom2"/>
</dbReference>
<dbReference type="Gene3D" id="2.60.120.260">
    <property type="entry name" value="Galactose-binding domain-like"/>
    <property type="match status" value="1"/>
</dbReference>
<dbReference type="PANTHER" id="PTHR22600">
    <property type="entry name" value="BETA-HEXOSAMINIDASE"/>
    <property type="match status" value="1"/>
</dbReference>
<dbReference type="SUPFAM" id="SSF55545">
    <property type="entry name" value="beta-N-acetylhexosaminidase-like domain"/>
    <property type="match status" value="1"/>
</dbReference>
<dbReference type="SUPFAM" id="SSF51445">
    <property type="entry name" value="(Trans)glycosidases"/>
    <property type="match status" value="1"/>
</dbReference>
<organism evidence="11 12">
    <name type="scientific">Pedobacter steynii</name>
    <dbReference type="NCBI Taxonomy" id="430522"/>
    <lineage>
        <taxon>Bacteria</taxon>
        <taxon>Pseudomonadati</taxon>
        <taxon>Bacteroidota</taxon>
        <taxon>Sphingobacteriia</taxon>
        <taxon>Sphingobacteriales</taxon>
        <taxon>Sphingobacteriaceae</taxon>
        <taxon>Pedobacter</taxon>
    </lineage>
</organism>
<feature type="active site" description="Proton donor" evidence="6">
    <location>
        <position position="330"/>
    </location>
</feature>
<evidence type="ECO:0000256" key="2">
    <source>
        <dbReference type="ARBA" id="ARBA00006285"/>
    </source>
</evidence>
<dbReference type="Gene3D" id="3.20.20.80">
    <property type="entry name" value="Glycosidases"/>
    <property type="match status" value="1"/>
</dbReference>
<comment type="catalytic activity">
    <reaction evidence="1">
        <text>Hydrolysis of terminal non-reducing N-acetyl-D-hexosamine residues in N-acetyl-beta-D-hexosaminides.</text>
        <dbReference type="EC" id="3.2.1.52"/>
    </reaction>
</comment>
<dbReference type="OrthoDB" id="1006965at2"/>
<evidence type="ECO:0000259" key="8">
    <source>
        <dbReference type="Pfam" id="PF00728"/>
    </source>
</evidence>
<gene>
    <name evidence="11" type="ORF">BFS30_23255</name>
</gene>
<dbReference type="PANTHER" id="PTHR22600:SF57">
    <property type="entry name" value="BETA-N-ACETYLHEXOSAMINIDASE"/>
    <property type="match status" value="1"/>
</dbReference>
<evidence type="ECO:0000256" key="5">
    <source>
        <dbReference type="ARBA" id="ARBA00023295"/>
    </source>
</evidence>
<evidence type="ECO:0000259" key="9">
    <source>
        <dbReference type="Pfam" id="PF02838"/>
    </source>
</evidence>
<feature type="domain" description="Glycoside hydrolase family 20 catalytic" evidence="8">
    <location>
        <begin position="157"/>
        <end position="499"/>
    </location>
</feature>
<comment type="similarity">
    <text evidence="2">Belongs to the glycosyl hydrolase 20 family.</text>
</comment>
<evidence type="ECO:0000313" key="11">
    <source>
        <dbReference type="EMBL" id="AOM79822.1"/>
    </source>
</evidence>
<dbReference type="KEGG" id="psty:BFS30_23255"/>
<dbReference type="RefSeq" id="WP_069381484.1">
    <property type="nucleotide sequence ID" value="NZ_CP017141.1"/>
</dbReference>
<protein>
    <recommendedName>
        <fullName evidence="3">beta-N-acetylhexosaminidase</fullName>
        <ecNumber evidence="3">3.2.1.52</ecNumber>
    </recommendedName>
</protein>
<dbReference type="EC" id="3.2.1.52" evidence="3"/>
<feature type="signal peptide" evidence="7">
    <location>
        <begin position="1"/>
        <end position="25"/>
    </location>
</feature>
<keyword evidence="7" id="KW-0732">Signal</keyword>
<evidence type="ECO:0000313" key="12">
    <source>
        <dbReference type="Proteomes" id="UP000094313"/>
    </source>
</evidence>
<dbReference type="Pfam" id="PF00728">
    <property type="entry name" value="Glyco_hydro_20"/>
    <property type="match status" value="1"/>
</dbReference>
<name>A0A1D7QMC6_9SPHI</name>
<dbReference type="InterPro" id="IPR008979">
    <property type="entry name" value="Galactose-bd-like_sf"/>
</dbReference>
<dbReference type="PRINTS" id="PR00738">
    <property type="entry name" value="GLHYDRLASE20"/>
</dbReference>
<dbReference type="InterPro" id="IPR015883">
    <property type="entry name" value="Glyco_hydro_20_cat"/>
</dbReference>
<keyword evidence="12" id="KW-1185">Reference proteome</keyword>
<dbReference type="Pfam" id="PF13290">
    <property type="entry name" value="CHB_HEX_C_1"/>
    <property type="match status" value="1"/>
</dbReference>
<dbReference type="EMBL" id="CP017141">
    <property type="protein sequence ID" value="AOM79822.1"/>
    <property type="molecule type" value="Genomic_DNA"/>
</dbReference>
<dbReference type="GO" id="GO:0030203">
    <property type="term" value="P:glycosaminoglycan metabolic process"/>
    <property type="evidence" value="ECO:0007669"/>
    <property type="project" value="TreeGrafter"/>
</dbReference>
<dbReference type="InterPro" id="IPR017853">
    <property type="entry name" value="GH"/>
</dbReference>
<evidence type="ECO:0000256" key="1">
    <source>
        <dbReference type="ARBA" id="ARBA00001231"/>
    </source>
</evidence>
<evidence type="ECO:0000259" key="10">
    <source>
        <dbReference type="Pfam" id="PF13290"/>
    </source>
</evidence>
<dbReference type="Proteomes" id="UP000094313">
    <property type="component" value="Chromosome"/>
</dbReference>
<dbReference type="Gene3D" id="3.30.379.10">
    <property type="entry name" value="Chitobiase/beta-hexosaminidase domain 2-like"/>
    <property type="match status" value="1"/>
</dbReference>
<keyword evidence="5" id="KW-0326">Glycosidase</keyword>
<dbReference type="InterPro" id="IPR025705">
    <property type="entry name" value="Beta_hexosaminidase_sua/sub"/>
</dbReference>
<feature type="chain" id="PRO_5009098859" description="beta-N-acetylhexosaminidase" evidence="7">
    <location>
        <begin position="26"/>
        <end position="755"/>
    </location>
</feature>